<keyword evidence="1" id="KW-0472">Membrane</keyword>
<name>A0A7R9FTC7_9CRUS</name>
<feature type="transmembrane region" description="Helical" evidence="1">
    <location>
        <begin position="12"/>
        <end position="39"/>
    </location>
</feature>
<dbReference type="Proteomes" id="UP000677054">
    <property type="component" value="Unassembled WGS sequence"/>
</dbReference>
<evidence type="ECO:0000313" key="3">
    <source>
        <dbReference type="Proteomes" id="UP000677054"/>
    </source>
</evidence>
<gene>
    <name evidence="2" type="ORF">DSTB1V02_LOCUS13946</name>
</gene>
<feature type="transmembrane region" description="Helical" evidence="1">
    <location>
        <begin position="59"/>
        <end position="80"/>
    </location>
</feature>
<keyword evidence="3" id="KW-1185">Reference proteome</keyword>
<dbReference type="AlphaFoldDB" id="A0A7R9FTC7"/>
<keyword evidence="1" id="KW-1133">Transmembrane helix</keyword>
<dbReference type="EMBL" id="LR907791">
    <property type="protein sequence ID" value="CAD7254200.1"/>
    <property type="molecule type" value="Genomic_DNA"/>
</dbReference>
<proteinExistence type="predicted"/>
<reference evidence="2" key="1">
    <citation type="submission" date="2020-11" db="EMBL/GenBank/DDBJ databases">
        <authorList>
            <person name="Tran Van P."/>
        </authorList>
    </citation>
    <scope>NUCLEOTIDE SEQUENCE</scope>
</reference>
<evidence type="ECO:0000256" key="1">
    <source>
        <dbReference type="SAM" id="Phobius"/>
    </source>
</evidence>
<protein>
    <submittedName>
        <fullName evidence="2">Uncharacterized protein</fullName>
    </submittedName>
</protein>
<keyword evidence="1" id="KW-0812">Transmembrane</keyword>
<sequence length="81" mass="8222">MGSLAAKNVPACLKYFFFGVAVTTLLGGVFLAIVGIAAVAHESLVPTEEFELNPEILRVAGVVLIMLGAAAAALSVFGCLG</sequence>
<dbReference type="EMBL" id="CAJPEV010008273">
    <property type="protein sequence ID" value="CAG0905200.1"/>
    <property type="molecule type" value="Genomic_DNA"/>
</dbReference>
<organism evidence="2">
    <name type="scientific">Darwinula stevensoni</name>
    <dbReference type="NCBI Taxonomy" id="69355"/>
    <lineage>
        <taxon>Eukaryota</taxon>
        <taxon>Metazoa</taxon>
        <taxon>Ecdysozoa</taxon>
        <taxon>Arthropoda</taxon>
        <taxon>Crustacea</taxon>
        <taxon>Oligostraca</taxon>
        <taxon>Ostracoda</taxon>
        <taxon>Podocopa</taxon>
        <taxon>Podocopida</taxon>
        <taxon>Darwinulocopina</taxon>
        <taxon>Darwinuloidea</taxon>
        <taxon>Darwinulidae</taxon>
        <taxon>Darwinula</taxon>
    </lineage>
</organism>
<feature type="non-terminal residue" evidence="2">
    <location>
        <position position="81"/>
    </location>
</feature>
<evidence type="ECO:0000313" key="2">
    <source>
        <dbReference type="EMBL" id="CAD7254200.1"/>
    </source>
</evidence>
<accession>A0A7R9FTC7</accession>